<dbReference type="FunFam" id="3.30.565.10:FF:000010">
    <property type="entry name" value="Sensor histidine kinase RcsC"/>
    <property type="match status" value="1"/>
</dbReference>
<dbReference type="SMART" id="SM00448">
    <property type="entry name" value="REC"/>
    <property type="match status" value="1"/>
</dbReference>
<comment type="function">
    <text evidence="9">May play the central regulatory role in sporulation. It may be an element of the effector pathway responsible for the activation of sporulation genes in response to nutritional stress. Spo0A may act in concert with spo0H (a sigma factor) to control the expression of some genes that are critical to the sporulation process.</text>
</comment>
<dbReference type="PRINTS" id="PR00344">
    <property type="entry name" value="BCTRLSENSOR"/>
</dbReference>
<dbReference type="Gene3D" id="1.10.287.130">
    <property type="match status" value="1"/>
</dbReference>
<dbReference type="GO" id="GO:0005886">
    <property type="term" value="C:plasma membrane"/>
    <property type="evidence" value="ECO:0007669"/>
    <property type="project" value="TreeGrafter"/>
</dbReference>
<dbReference type="InterPro" id="IPR011006">
    <property type="entry name" value="CheY-like_superfamily"/>
</dbReference>
<accession>A0AAW5F7C8</accession>
<evidence type="ECO:0000313" key="15">
    <source>
        <dbReference type="EMBL" id="MCK0087768.1"/>
    </source>
</evidence>
<dbReference type="SUPFAM" id="SSF52172">
    <property type="entry name" value="CheY-like"/>
    <property type="match status" value="1"/>
</dbReference>
<evidence type="ECO:0000256" key="6">
    <source>
        <dbReference type="ARBA" id="ARBA00022679"/>
    </source>
</evidence>
<dbReference type="PROSITE" id="PS50110">
    <property type="entry name" value="RESPONSE_REGULATORY"/>
    <property type="match status" value="1"/>
</dbReference>
<comment type="caution">
    <text evidence="15">The sequence shown here is derived from an EMBL/GenBank/DDBJ whole genome shotgun (WGS) entry which is preliminary data.</text>
</comment>
<keyword evidence="15" id="KW-0067">ATP-binding</keyword>
<dbReference type="SUPFAM" id="SSF55785">
    <property type="entry name" value="PYP-like sensor domain (PAS domain)"/>
    <property type="match status" value="1"/>
</dbReference>
<evidence type="ECO:0000256" key="3">
    <source>
        <dbReference type="ARBA" id="ARBA00012438"/>
    </source>
</evidence>
<reference evidence="15" key="1">
    <citation type="journal article" date="2022" name="Cell Host Microbe">
        <title>Colonization of the live biotherapeutic product VE303 and modulation of the microbiota and metabolites in healthy volunteers.</title>
        <authorList>
            <person name="Dsouza M."/>
            <person name="Menon R."/>
            <person name="Crossette E."/>
            <person name="Bhattarai S.K."/>
            <person name="Schneider J."/>
            <person name="Kim Y.G."/>
            <person name="Reddy S."/>
            <person name="Caballero S."/>
            <person name="Felix C."/>
            <person name="Cornacchione L."/>
            <person name="Hendrickson J."/>
            <person name="Watson A.R."/>
            <person name="Minot S.S."/>
            <person name="Greenfield N."/>
            <person name="Schopf L."/>
            <person name="Szabady R."/>
            <person name="Patarroyo J."/>
            <person name="Smith W."/>
            <person name="Harrison P."/>
            <person name="Kuijper E.J."/>
            <person name="Kelly C.P."/>
            <person name="Olle B."/>
            <person name="Bobilev D."/>
            <person name="Silber J.L."/>
            <person name="Bucci V."/>
            <person name="Roberts B."/>
            <person name="Faith J."/>
            <person name="Norman J.M."/>
        </authorList>
    </citation>
    <scope>NUCLEOTIDE SEQUENCE</scope>
    <source>
        <strain evidence="15">VE303-04</strain>
    </source>
</reference>
<keyword evidence="12" id="KW-0175">Coiled coil</keyword>
<dbReference type="CDD" id="cd17546">
    <property type="entry name" value="REC_hyHK_CKI1_RcsC-like"/>
    <property type="match status" value="1"/>
</dbReference>
<dbReference type="EC" id="2.7.13.3" evidence="3"/>
<dbReference type="InterPro" id="IPR036097">
    <property type="entry name" value="HisK_dim/P_sf"/>
</dbReference>
<feature type="domain" description="Response regulatory" evidence="14">
    <location>
        <begin position="678"/>
        <end position="799"/>
    </location>
</feature>
<dbReference type="SMART" id="SM00388">
    <property type="entry name" value="HisKA"/>
    <property type="match status" value="1"/>
</dbReference>
<dbReference type="SUPFAM" id="SSF47384">
    <property type="entry name" value="Homodimeric domain of signal transducing histidine kinase"/>
    <property type="match status" value="1"/>
</dbReference>
<comment type="catalytic activity">
    <reaction evidence="1">
        <text>ATP + protein L-histidine = ADP + protein N-phospho-L-histidine.</text>
        <dbReference type="EC" id="2.7.13.3"/>
    </reaction>
</comment>
<dbReference type="InterPro" id="IPR003594">
    <property type="entry name" value="HATPase_dom"/>
</dbReference>
<dbReference type="CDD" id="cd16922">
    <property type="entry name" value="HATPase_EvgS-ArcB-TorS-like"/>
    <property type="match status" value="1"/>
</dbReference>
<dbReference type="PROSITE" id="PS50109">
    <property type="entry name" value="HIS_KIN"/>
    <property type="match status" value="1"/>
</dbReference>
<evidence type="ECO:0000256" key="11">
    <source>
        <dbReference type="PROSITE-ProRule" id="PRU00169"/>
    </source>
</evidence>
<keyword evidence="8" id="KW-0902">Two-component regulatory system</keyword>
<dbReference type="Proteomes" id="UP001203136">
    <property type="component" value="Unassembled WGS sequence"/>
</dbReference>
<evidence type="ECO:0000259" key="14">
    <source>
        <dbReference type="PROSITE" id="PS50110"/>
    </source>
</evidence>
<dbReference type="InterPro" id="IPR036890">
    <property type="entry name" value="HATPase_C_sf"/>
</dbReference>
<organism evidence="15 16">
    <name type="scientific">Clostridium symbiosum</name>
    <name type="common">Bacteroides symbiosus</name>
    <dbReference type="NCBI Taxonomy" id="1512"/>
    <lineage>
        <taxon>Bacteria</taxon>
        <taxon>Bacillati</taxon>
        <taxon>Bacillota</taxon>
        <taxon>Clostridia</taxon>
        <taxon>Lachnospirales</taxon>
        <taxon>Lachnospiraceae</taxon>
        <taxon>Otoolea</taxon>
    </lineage>
</organism>
<dbReference type="EMBL" id="JAINVB010000001">
    <property type="protein sequence ID" value="MCK0087768.1"/>
    <property type="molecule type" value="Genomic_DNA"/>
</dbReference>
<dbReference type="AlphaFoldDB" id="A0AAW5F7C8"/>
<evidence type="ECO:0000256" key="10">
    <source>
        <dbReference type="ARBA" id="ARBA00074306"/>
    </source>
</evidence>
<comment type="similarity">
    <text evidence="2">In the N-terminal section; belongs to the phytochrome family.</text>
</comment>
<evidence type="ECO:0000256" key="9">
    <source>
        <dbReference type="ARBA" id="ARBA00024867"/>
    </source>
</evidence>
<evidence type="ECO:0000313" key="16">
    <source>
        <dbReference type="Proteomes" id="UP001203136"/>
    </source>
</evidence>
<evidence type="ECO:0000256" key="7">
    <source>
        <dbReference type="ARBA" id="ARBA00022777"/>
    </source>
</evidence>
<evidence type="ECO:0000256" key="8">
    <source>
        <dbReference type="ARBA" id="ARBA00023012"/>
    </source>
</evidence>
<evidence type="ECO:0000256" key="12">
    <source>
        <dbReference type="SAM" id="Coils"/>
    </source>
</evidence>
<dbReference type="InterPro" id="IPR035965">
    <property type="entry name" value="PAS-like_dom_sf"/>
</dbReference>
<evidence type="ECO:0000256" key="2">
    <source>
        <dbReference type="ARBA" id="ARBA00006402"/>
    </source>
</evidence>
<evidence type="ECO:0000259" key="13">
    <source>
        <dbReference type="PROSITE" id="PS50109"/>
    </source>
</evidence>
<dbReference type="SMART" id="SM00387">
    <property type="entry name" value="HATPase_c"/>
    <property type="match status" value="1"/>
</dbReference>
<dbReference type="InterPro" id="IPR005467">
    <property type="entry name" value="His_kinase_dom"/>
</dbReference>
<evidence type="ECO:0000256" key="1">
    <source>
        <dbReference type="ARBA" id="ARBA00000085"/>
    </source>
</evidence>
<dbReference type="Gene3D" id="3.30.450.20">
    <property type="entry name" value="PAS domain"/>
    <property type="match status" value="2"/>
</dbReference>
<dbReference type="Pfam" id="PF00512">
    <property type="entry name" value="HisKA"/>
    <property type="match status" value="1"/>
</dbReference>
<dbReference type="PANTHER" id="PTHR43047:SF72">
    <property type="entry name" value="OSMOSENSING HISTIDINE PROTEIN KINASE SLN1"/>
    <property type="match status" value="1"/>
</dbReference>
<dbReference type="Gene3D" id="3.30.565.10">
    <property type="entry name" value="Histidine kinase-like ATPase, C-terminal domain"/>
    <property type="match status" value="1"/>
</dbReference>
<gene>
    <name evidence="15" type="ORF">K5I21_18170</name>
</gene>
<dbReference type="InterPro" id="IPR004358">
    <property type="entry name" value="Sig_transdc_His_kin-like_C"/>
</dbReference>
<keyword evidence="5 11" id="KW-0597">Phosphoprotein</keyword>
<name>A0AAW5F7C8_CLOSY</name>
<protein>
    <recommendedName>
        <fullName evidence="10">Circadian input-output histidine kinase CikA</fullName>
        <ecNumber evidence="3">2.7.13.3</ecNumber>
    </recommendedName>
    <alternativeName>
        <fullName evidence="4">Stage 0 sporulation protein A homolog</fullName>
    </alternativeName>
</protein>
<keyword evidence="15" id="KW-0547">Nucleotide-binding</keyword>
<evidence type="ECO:0000256" key="4">
    <source>
        <dbReference type="ARBA" id="ARBA00018672"/>
    </source>
</evidence>
<dbReference type="Gene3D" id="3.40.50.2300">
    <property type="match status" value="1"/>
</dbReference>
<dbReference type="GO" id="GO:0009927">
    <property type="term" value="F:histidine phosphotransfer kinase activity"/>
    <property type="evidence" value="ECO:0007669"/>
    <property type="project" value="TreeGrafter"/>
</dbReference>
<dbReference type="GO" id="GO:0000155">
    <property type="term" value="F:phosphorelay sensor kinase activity"/>
    <property type="evidence" value="ECO:0007669"/>
    <property type="project" value="InterPro"/>
</dbReference>
<feature type="domain" description="Histidine kinase" evidence="13">
    <location>
        <begin position="411"/>
        <end position="650"/>
    </location>
</feature>
<dbReference type="PANTHER" id="PTHR43047">
    <property type="entry name" value="TWO-COMPONENT HISTIDINE PROTEIN KINASE"/>
    <property type="match status" value="1"/>
</dbReference>
<evidence type="ECO:0000256" key="5">
    <source>
        <dbReference type="ARBA" id="ARBA00022553"/>
    </source>
</evidence>
<keyword evidence="7" id="KW-0418">Kinase</keyword>
<dbReference type="CDD" id="cd00082">
    <property type="entry name" value="HisKA"/>
    <property type="match status" value="1"/>
</dbReference>
<proteinExistence type="inferred from homology"/>
<dbReference type="InterPro" id="IPR003661">
    <property type="entry name" value="HisK_dim/P_dom"/>
</dbReference>
<dbReference type="Pfam" id="PF02518">
    <property type="entry name" value="HATPase_c"/>
    <property type="match status" value="1"/>
</dbReference>
<dbReference type="RefSeq" id="WP_024739209.1">
    <property type="nucleotide sequence ID" value="NZ_CABHNX010000013.1"/>
</dbReference>
<dbReference type="GO" id="GO:0005524">
    <property type="term" value="F:ATP binding"/>
    <property type="evidence" value="ECO:0007669"/>
    <property type="project" value="UniProtKB-KW"/>
</dbReference>
<feature type="modified residue" description="4-aspartylphosphate" evidence="11">
    <location>
        <position position="730"/>
    </location>
</feature>
<dbReference type="InterPro" id="IPR001789">
    <property type="entry name" value="Sig_transdc_resp-reg_receiver"/>
</dbReference>
<keyword evidence="6" id="KW-0808">Transferase</keyword>
<dbReference type="Pfam" id="PF00072">
    <property type="entry name" value="Response_reg"/>
    <property type="match status" value="1"/>
</dbReference>
<sequence>MGADSMFEILLNSLGDTAVYVVRKDDYRILYFNDIVGEMVPGIRKGDFCRELWTEYKEACIFSGIGNKKPYSAVGFDETFGATVMLTASEIEWGEKKTPAFAISVKPYAMSGTEENGKEEKELLLCAMRLFGEVFLLDINTGRYLVYKSDGLPDTIFEEADFCDFNRLYGENLIHPHDRQVFYDSFALENIRNRARERQQMISAEVRRKDRSGEYRYCELIGIFYKDREGISEKMMLTYRDTDELAKARIRERQANRRFARAVNESYDEIYEGELYTDYLRQWKGEKSTPYFRFSPSFSEQIKWAADTIVHPEEKEVFLSRLSPDRLKEDFENGKSEVTISYRRLTPSGSYRWHSLYVRLSEMTTDCIRVMLYLKDIDDVKKEEERKQRELQNALAMAEKANEAKTDFLSRMSHDIRTPMNVIVGMASVARFVLQSEVKGTANLQCDEKTGNYAKLLNCLEKIEMSSAFLLSLINDILDMSKIESGKMKIANREMNLKDAIRNIKVMIEAQAEERRQTFLVSVAPEVGEFYYCDSLRLNQILLNLLGNALKYTPEQGEIRLCVTAGKVEAGEQLIWFIISDTGIGMSEEFMARMFDPFEQQDFGGSRIFEGTGLGLSISRKLVELLNGTISAESEPSKGTVFTVKIPMKISDKKQKVRKLGETQHRETDREDSLRNKRVLLVEDNEINREIAVMLLEQTGIRCETAVNGAEGVSSFEKTVPGWYDAILMDIRMPVLNGIESAKKIREMERRDAKTIPIIAMTANAFSEEREEALEAGINDYLTKPIDAEVMYACLRNYMRR</sequence>
<dbReference type="SUPFAM" id="SSF55874">
    <property type="entry name" value="ATPase domain of HSP90 chaperone/DNA topoisomerase II/histidine kinase"/>
    <property type="match status" value="1"/>
</dbReference>
<feature type="coiled-coil region" evidence="12">
    <location>
        <begin position="374"/>
        <end position="404"/>
    </location>
</feature>